<accession>A0ABW8YN18</accession>
<name>A0ABW8YN18_9SPHN</name>
<organism evidence="1 2">
    <name type="scientific">Sphingomonas plantiphila</name>
    <dbReference type="NCBI Taxonomy" id="3163295"/>
    <lineage>
        <taxon>Bacteria</taxon>
        <taxon>Pseudomonadati</taxon>
        <taxon>Pseudomonadota</taxon>
        <taxon>Alphaproteobacteria</taxon>
        <taxon>Sphingomonadales</taxon>
        <taxon>Sphingomonadaceae</taxon>
        <taxon>Sphingomonas</taxon>
    </lineage>
</organism>
<dbReference type="Proteomes" id="UP001629244">
    <property type="component" value="Unassembled WGS sequence"/>
</dbReference>
<keyword evidence="2" id="KW-1185">Reference proteome</keyword>
<protein>
    <submittedName>
        <fullName evidence="1">Uncharacterized protein</fullName>
    </submittedName>
</protein>
<proteinExistence type="predicted"/>
<comment type="caution">
    <text evidence="1">The sequence shown here is derived from an EMBL/GenBank/DDBJ whole genome shotgun (WGS) entry which is preliminary data.</text>
</comment>
<dbReference type="EMBL" id="JBELQC010000001">
    <property type="protein sequence ID" value="MFL9841678.1"/>
    <property type="molecule type" value="Genomic_DNA"/>
</dbReference>
<evidence type="ECO:0000313" key="1">
    <source>
        <dbReference type="EMBL" id="MFL9841678.1"/>
    </source>
</evidence>
<reference evidence="1 2" key="1">
    <citation type="submission" date="2024-06" db="EMBL/GenBank/DDBJ databases">
        <authorList>
            <person name="Kaempfer P."/>
            <person name="Viver T."/>
        </authorList>
    </citation>
    <scope>NUCLEOTIDE SEQUENCE [LARGE SCALE GENOMIC DNA]</scope>
    <source>
        <strain evidence="1 2">ST-64</strain>
    </source>
</reference>
<dbReference type="RefSeq" id="WP_408078567.1">
    <property type="nucleotide sequence ID" value="NZ_JBELQC010000001.1"/>
</dbReference>
<sequence length="221" mass="25104">MRLTVNSRLRTVGLAALLLTTGTVLGPVAVAAISALFPEQGPYGGSIEAQRLVEAYRNRLAPFRLFLTLTDPPNGEECGYEPEVLFPVLYIDARPVPDRAQIEQYLEAYEQLRVWKNFDEGERYVSDITMWIDKNVGPYEVAFLRRCIESTIVSPYCMNRVESFGNAVERFPKTDNEVRRRAKGITIVCSYLDGYALRRGLPIAPLAARNPDWKWSDEPKR</sequence>
<evidence type="ECO:0000313" key="2">
    <source>
        <dbReference type="Proteomes" id="UP001629244"/>
    </source>
</evidence>
<gene>
    <name evidence="1" type="ORF">ABS767_11945</name>
</gene>